<comment type="caution">
    <text evidence="1">The sequence shown here is derived from an EMBL/GenBank/DDBJ whole genome shotgun (WGS) entry which is preliminary data.</text>
</comment>
<dbReference type="PANTHER" id="PTHR46579:SF1">
    <property type="entry name" value="F5_8 TYPE C DOMAIN-CONTAINING PROTEIN"/>
    <property type="match status" value="1"/>
</dbReference>
<protein>
    <recommendedName>
        <fullName evidence="3">Transposase domain-containing protein</fullName>
    </recommendedName>
</protein>
<evidence type="ECO:0000313" key="1">
    <source>
        <dbReference type="EMBL" id="KAK2555161.1"/>
    </source>
</evidence>
<dbReference type="AlphaFoldDB" id="A0AAD9Q5Q1"/>
<dbReference type="PANTHER" id="PTHR46579">
    <property type="entry name" value="F5/8 TYPE C DOMAIN-CONTAINING PROTEIN-RELATED"/>
    <property type="match status" value="1"/>
</dbReference>
<sequence length="863" mass="98569">MKRENLVFLEPVARQFSSLPIFVDCNKVRKHFEYTLYAWMEAFQHRQKLSKEDCASLKEKESENSCQTVTNNNDCSDYSDQRDDIFLEDCGNFDVLERFLLQKETDADAQDQLTDGSSMTGAVNEPFCGGIDGASCTCCVETSCTFSQVQDFSDDPALGASQIAEDLEENRMNELLEPDESDSVDSFVKIAELSSSNDTPLYAGSPVTFSVSLLLIITFAMRHNLTGLALADLLTLINVHLLVPNCFAKSTAVLNSFLRQLKKPIEYHYYCSFCYQYIGLQKITCCSNKHCLNDFSKKDALAYFIVLPLVVQLHSLLARLEVPDLLHYPIKRQKQKSDAIEDIFDGQLYNKHFGEDGFLRGTSAQEKQTQVHLSLQINTDGVAVFRSSKFSIWPVYFTVNELPPNCRQQRKYCLFAGLWFGVSKPHFQTFMQPFPTALNDLFFKEFCQFNAFHGCLYCLNPGKTVQTSSKGHTHAYPFDDKNLKTGHGEPRTHAQTLKFAAEATKKCAENGIQKSVKGVKGYSWFMFVPKFDIIRGVAIDYMHSTLLGVVKMLLTLWSDKCYKGEPWSVCSRMKEIEERYLKIGPPSCITRLPRSLIANFGHLKASELRTFLLFYSIPCLYGILREQYFQHYILLVEAIYLLLQDSISPRDIIKASSLLKHFCIRIKELYAARYETFNVHCLLHLTERVIDLGPLWTHSCFCFEDFNGESRSLFHGTQSIEEQIVLAISVQQKILELVPLLENGSSSQEFYAHSSRKRHHVYKKEKLPDDSNYSIVGNLQNYLLTATERAVVETLVGPVEQVYRFQRLLVGEQLIHSKSYKSMTRRNNYTVEFKPSSGNPSPCYGHILFYIKINLQCPNPSSF</sequence>
<keyword evidence="2" id="KW-1185">Reference proteome</keyword>
<dbReference type="Proteomes" id="UP001249851">
    <property type="component" value="Unassembled WGS sequence"/>
</dbReference>
<accession>A0AAD9Q5Q1</accession>
<reference evidence="1" key="2">
    <citation type="journal article" date="2023" name="Science">
        <title>Genomic signatures of disease resistance in endangered staghorn corals.</title>
        <authorList>
            <person name="Vollmer S.V."/>
            <person name="Selwyn J.D."/>
            <person name="Despard B.A."/>
            <person name="Roesel C.L."/>
        </authorList>
    </citation>
    <scope>NUCLEOTIDE SEQUENCE</scope>
    <source>
        <strain evidence="1">K2</strain>
    </source>
</reference>
<evidence type="ECO:0000313" key="2">
    <source>
        <dbReference type="Proteomes" id="UP001249851"/>
    </source>
</evidence>
<organism evidence="1 2">
    <name type="scientific">Acropora cervicornis</name>
    <name type="common">Staghorn coral</name>
    <dbReference type="NCBI Taxonomy" id="6130"/>
    <lineage>
        <taxon>Eukaryota</taxon>
        <taxon>Metazoa</taxon>
        <taxon>Cnidaria</taxon>
        <taxon>Anthozoa</taxon>
        <taxon>Hexacorallia</taxon>
        <taxon>Scleractinia</taxon>
        <taxon>Astrocoeniina</taxon>
        <taxon>Acroporidae</taxon>
        <taxon>Acropora</taxon>
    </lineage>
</organism>
<reference evidence="1" key="1">
    <citation type="journal article" date="2023" name="G3 (Bethesda)">
        <title>Whole genome assembly and annotation of the endangered Caribbean coral Acropora cervicornis.</title>
        <authorList>
            <person name="Selwyn J.D."/>
            <person name="Vollmer S.V."/>
        </authorList>
    </citation>
    <scope>NUCLEOTIDE SEQUENCE</scope>
    <source>
        <strain evidence="1">K2</strain>
    </source>
</reference>
<name>A0AAD9Q5Q1_ACRCE</name>
<evidence type="ECO:0008006" key="3">
    <source>
        <dbReference type="Google" id="ProtNLM"/>
    </source>
</evidence>
<gene>
    <name evidence="1" type="ORF">P5673_023136</name>
</gene>
<dbReference type="EMBL" id="JARQWQ010000064">
    <property type="protein sequence ID" value="KAK2555161.1"/>
    <property type="molecule type" value="Genomic_DNA"/>
</dbReference>
<proteinExistence type="predicted"/>